<evidence type="ECO:0000313" key="2">
    <source>
        <dbReference type="EMBL" id="MPM90477.1"/>
    </source>
</evidence>
<feature type="compositionally biased region" description="Basic residues" evidence="1">
    <location>
        <begin position="108"/>
        <end position="130"/>
    </location>
</feature>
<feature type="compositionally biased region" description="Basic residues" evidence="1">
    <location>
        <begin position="230"/>
        <end position="243"/>
    </location>
</feature>
<comment type="caution">
    <text evidence="2">The sequence shown here is derived from an EMBL/GenBank/DDBJ whole genome shotgun (WGS) entry which is preliminary data.</text>
</comment>
<feature type="region of interest" description="Disordered" evidence="1">
    <location>
        <begin position="21"/>
        <end position="254"/>
    </location>
</feature>
<feature type="compositionally biased region" description="Basic and acidic residues" evidence="1">
    <location>
        <begin position="150"/>
        <end position="163"/>
    </location>
</feature>
<dbReference type="EMBL" id="VSSQ01037713">
    <property type="protein sequence ID" value="MPM90477.1"/>
    <property type="molecule type" value="Genomic_DNA"/>
</dbReference>
<accession>A0A645DMF1</accession>
<protein>
    <submittedName>
        <fullName evidence="2">Uncharacterized protein</fullName>
    </submittedName>
</protein>
<organism evidence="2">
    <name type="scientific">bioreactor metagenome</name>
    <dbReference type="NCBI Taxonomy" id="1076179"/>
    <lineage>
        <taxon>unclassified sequences</taxon>
        <taxon>metagenomes</taxon>
        <taxon>ecological metagenomes</taxon>
    </lineage>
</organism>
<reference evidence="2" key="1">
    <citation type="submission" date="2019-08" db="EMBL/GenBank/DDBJ databases">
        <authorList>
            <person name="Kucharzyk K."/>
            <person name="Murdoch R.W."/>
            <person name="Higgins S."/>
            <person name="Loffler F."/>
        </authorList>
    </citation>
    <scope>NUCLEOTIDE SEQUENCE</scope>
</reference>
<evidence type="ECO:0000256" key="1">
    <source>
        <dbReference type="SAM" id="MobiDB-lite"/>
    </source>
</evidence>
<sequence length="254" mass="27940">MAGPRRCLRGTVRRGIYRLPGRLRHLHLRPQEPGDSPGGGGSAAASGPPLPGAAGSPAGLSGQGRGRHHPRRPAPLLFHQRRRRGGGDGTEAGENRHRRPVVYFHGGRLPRKEHGRRVHGRKEHLSHTLHPHGAAGAARGVRQRRGRPQGGEKPRCRGREGSRHHCGAHSGRGGHHRASGGLSGRAARHLRRVRRGSDFRRNSDGHGQNRRHVALRGRGSRPRHYDLRQGLRRRHHAHHRHHLPPPPLDRGAGG</sequence>
<dbReference type="AlphaFoldDB" id="A0A645DMF1"/>
<name>A0A645DMF1_9ZZZZ</name>
<feature type="compositionally biased region" description="Low complexity" evidence="1">
    <location>
        <begin position="43"/>
        <end position="60"/>
    </location>
</feature>
<feature type="compositionally biased region" description="Basic and acidic residues" evidence="1">
    <location>
        <begin position="195"/>
        <end position="204"/>
    </location>
</feature>
<feature type="compositionally biased region" description="Basic residues" evidence="1">
    <location>
        <begin position="164"/>
        <end position="178"/>
    </location>
</feature>
<gene>
    <name evidence="2" type="ORF">SDC9_137598</name>
</gene>
<feature type="compositionally biased region" description="Basic residues" evidence="1">
    <location>
        <begin position="208"/>
        <end position="222"/>
    </location>
</feature>
<proteinExistence type="predicted"/>